<dbReference type="Gene3D" id="3.30.1520.10">
    <property type="entry name" value="Phox-like domain"/>
    <property type="match status" value="1"/>
</dbReference>
<feature type="compositionally biased region" description="Basic residues" evidence="1">
    <location>
        <begin position="1349"/>
        <end position="1359"/>
    </location>
</feature>
<dbReference type="SUPFAM" id="SSF64268">
    <property type="entry name" value="PX domain"/>
    <property type="match status" value="1"/>
</dbReference>
<dbReference type="PROSITE" id="PS50195">
    <property type="entry name" value="PX"/>
    <property type="match status" value="1"/>
</dbReference>
<dbReference type="InterPro" id="IPR024555">
    <property type="entry name" value="PX-associated"/>
</dbReference>
<organism evidence="3">
    <name type="scientific">Phaffia rhodozyma</name>
    <name type="common">Yeast</name>
    <name type="synonym">Xanthophyllomyces dendrorhous</name>
    <dbReference type="NCBI Taxonomy" id="264483"/>
    <lineage>
        <taxon>Eukaryota</taxon>
        <taxon>Fungi</taxon>
        <taxon>Dikarya</taxon>
        <taxon>Basidiomycota</taxon>
        <taxon>Agaricomycotina</taxon>
        <taxon>Tremellomycetes</taxon>
        <taxon>Cystofilobasidiales</taxon>
        <taxon>Mrakiaceae</taxon>
        <taxon>Phaffia</taxon>
    </lineage>
</organism>
<dbReference type="InterPro" id="IPR001683">
    <property type="entry name" value="PX_dom"/>
</dbReference>
<feature type="domain" description="PX" evidence="2">
    <location>
        <begin position="609"/>
        <end position="794"/>
    </location>
</feature>
<feature type="region of interest" description="Disordered" evidence="1">
    <location>
        <begin position="326"/>
        <end position="409"/>
    </location>
</feature>
<dbReference type="GO" id="GO:0003824">
    <property type="term" value="F:catalytic activity"/>
    <property type="evidence" value="ECO:0007669"/>
    <property type="project" value="InterPro"/>
</dbReference>
<evidence type="ECO:0000313" key="3">
    <source>
        <dbReference type="EMBL" id="CDZ98138.1"/>
    </source>
</evidence>
<evidence type="ECO:0000259" key="2">
    <source>
        <dbReference type="PROSITE" id="PS50195"/>
    </source>
</evidence>
<reference evidence="3" key="1">
    <citation type="submission" date="2014-08" db="EMBL/GenBank/DDBJ databases">
        <authorList>
            <person name="Sharma Rahul"/>
            <person name="Thines Marco"/>
        </authorList>
    </citation>
    <scope>NUCLEOTIDE SEQUENCE</scope>
</reference>
<feature type="region of interest" description="Disordered" evidence="1">
    <location>
        <begin position="1281"/>
        <end position="1326"/>
    </location>
</feature>
<dbReference type="InterPro" id="IPR036551">
    <property type="entry name" value="Flavin_trans-like"/>
</dbReference>
<feature type="compositionally biased region" description="Acidic residues" evidence="1">
    <location>
        <begin position="1283"/>
        <end position="1308"/>
    </location>
</feature>
<accession>A0A0F7SKC6</accession>
<feature type="region of interest" description="Disordered" evidence="1">
    <location>
        <begin position="663"/>
        <end position="752"/>
    </location>
</feature>
<feature type="compositionally biased region" description="Low complexity" evidence="1">
    <location>
        <begin position="206"/>
        <end position="221"/>
    </location>
</feature>
<dbReference type="Pfam" id="PF12825">
    <property type="entry name" value="DUF3818"/>
    <property type="match status" value="1"/>
</dbReference>
<dbReference type="Pfam" id="PF02441">
    <property type="entry name" value="Flavoprotein"/>
    <property type="match status" value="1"/>
</dbReference>
<feature type="compositionally biased region" description="Basic and acidic residues" evidence="1">
    <location>
        <begin position="663"/>
        <end position="677"/>
    </location>
</feature>
<dbReference type="PANTHER" id="PTHR47185">
    <property type="entry name" value="PX DOMAIN-CONTAINING PROTEIN YPR097W"/>
    <property type="match status" value="1"/>
</dbReference>
<dbReference type="Pfam" id="PF00787">
    <property type="entry name" value="PX"/>
    <property type="match status" value="1"/>
</dbReference>
<sequence>MCSTTSHFEAATHRIPGNLHVLIITTGSVASVKLPLIVQALLKNENISVQVIATEASLTFFEPQEAEAVGKGVKVWRDRDEWATWNKIGDPILHIELRRWADLVLVAPCSANSLAKIAGGLCDNLATSVLRALEPSTPTYLFPAMNTHMYFHPLTAKHLRVVEQEIGYNVRGPVGKTLACGDIGLGAMLEWKDIVHLVEEHHLKTHSTSTTTPSETTRSQTGPSSQLPSLQDRLCSPLDTLISYSRSGQNQQPSPRRDPEVFDLEARHPLVLSAQAISELQSQLVLPPSLVHSPWRDKDGLRIFWFCPERLGARQLKALASALEQSTGQDAQGAISEGKDEEVEKSKTWTMDSSPQMGSSGTKPSRAPPAPPSSDLDRLNLDDTESKSVRKRTRPPIPTSSILHPSISSLPNHNASNAHVLTPLRAHYLKKFLVNHQFMDELALISDPALGMDGIAALGAPFKAPLEQVPGREEGIMRTKTLPDLPFLKFMFRQFVLTFPFLTAAPASFWPHKVQPTLSQFLALSLAPSSIPFLDDDPSIATDAAKRRQIFDRLEKHMTVLLGSAIKVEGGEEVVRIGQDDLHVLEEEAKRRVQLTGGVENKESPEFEINVIGVRGIAEKGRVRSKTHEEFLIRTRRTNRPDVYVWRRYGDFRRLSDELRLHHPKEEIRSPPAKDRTTVTTTSAQAPGNVPSAPQSTRAYLASWIPGASSSSTSSPRSSIDHNSSSVPGSPFDPTLSRTSTADSGLPPNLISSNLTREKNRLTLRSFLRSLLAKATLANSPVLRSFLLSQPVELSAGEQIDARRREDADRIREEGKKQFKREAERRVEELRSSIKELREEVIQTGGIRGVFEIIKQTEKKEDLPEDFQKVLEYGRISVAAAIFQTFVASDDASNTLSQLKRLHGLMPYFVLKGILKISNPMAMIRGVLDLFLARPFGGQSLIQRMFSTAINEDIRDLTEQIDVLSEKIGDPVFCEKVKQFVAAPPEIQKLYKMDADAEGIDILAVILRSPDAPALSRPQMMRVIQAHRAYSQYRSERVESADSDEDDGPEQEEGWLFVDLNYVMKLYSRVREREKMIALIFEGATAELMKDIITIFYAPLAQVYKAAGIADSLGDLQNFINDLIKTLDQVEDLSQENSSQTVQIFIDLVERHEQSFYTFVHKVHSKGSNLFSSFMSWIEIFLDFVRDGVPSKAAGGPGKIDLEVLLPHSGPERQALLKEVDDIAVYHYKLKVAHESKVRRKFLRAGGKSGGSGEAADGEEEQELIDSLVDGLSIGNTMRSDVQEIEEEDSSDDDVIYENDEESDEDADGAGNDGFSTPPEESTMPLQSPAVLLWDEKSPPILEAPASRSLRHPIRHKKSPSNSSTAIPTNSNGSSTTTSGNGAVSGLQRRMPPPGTPADGLYGKKETARHAKKKGKVTITPPSVRLLPDLLPLFIEMVRPLLIESKLEDPQTAK</sequence>
<dbReference type="PANTHER" id="PTHR47185:SF1">
    <property type="entry name" value="PX DOMAIN-CONTAINING PROTEIN YPR097W"/>
    <property type="match status" value="1"/>
</dbReference>
<feature type="compositionally biased region" description="Low complexity" evidence="1">
    <location>
        <begin position="709"/>
        <end position="718"/>
    </location>
</feature>
<dbReference type="InterPro" id="IPR003382">
    <property type="entry name" value="Flavoprotein"/>
</dbReference>
<dbReference type="Gene3D" id="3.40.50.1950">
    <property type="entry name" value="Flavin prenyltransferase-like"/>
    <property type="match status" value="1"/>
</dbReference>
<dbReference type="EMBL" id="LN483326">
    <property type="protein sequence ID" value="CDZ98138.1"/>
    <property type="molecule type" value="Genomic_DNA"/>
</dbReference>
<dbReference type="Pfam" id="PF12828">
    <property type="entry name" value="PXB"/>
    <property type="match status" value="1"/>
</dbReference>
<feature type="compositionally biased region" description="Polar residues" evidence="1">
    <location>
        <begin position="348"/>
        <end position="363"/>
    </location>
</feature>
<dbReference type="InterPro" id="IPR024554">
    <property type="entry name" value="LEC1-like_C"/>
</dbReference>
<feature type="region of interest" description="Disordered" evidence="1">
    <location>
        <begin position="1344"/>
        <end position="1421"/>
    </location>
</feature>
<feature type="compositionally biased region" description="Polar residues" evidence="1">
    <location>
        <begin position="678"/>
        <end position="698"/>
    </location>
</feature>
<dbReference type="SUPFAM" id="SSF52507">
    <property type="entry name" value="Homo-oligomeric flavin-containing Cys decarboxylases, HFCD"/>
    <property type="match status" value="1"/>
</dbReference>
<proteinExistence type="predicted"/>
<feature type="region of interest" description="Disordered" evidence="1">
    <location>
        <begin position="203"/>
        <end position="231"/>
    </location>
</feature>
<dbReference type="InterPro" id="IPR036871">
    <property type="entry name" value="PX_dom_sf"/>
</dbReference>
<feature type="compositionally biased region" description="Low complexity" evidence="1">
    <location>
        <begin position="399"/>
        <end position="409"/>
    </location>
</feature>
<evidence type="ECO:0000256" key="1">
    <source>
        <dbReference type="SAM" id="MobiDB-lite"/>
    </source>
</evidence>
<protein>
    <submittedName>
        <fullName evidence="3">Membrane coat complex Retromer, subunit VPS5/SNX1, Sorting nexins, and related PX domain-containing proteins</fullName>
    </submittedName>
</protein>
<feature type="compositionally biased region" description="Basic and acidic residues" evidence="1">
    <location>
        <begin position="375"/>
        <end position="388"/>
    </location>
</feature>
<feature type="compositionally biased region" description="Low complexity" evidence="1">
    <location>
        <begin position="1369"/>
        <end position="1382"/>
    </location>
</feature>
<name>A0A0F7SKC6_PHARH</name>
<dbReference type="GO" id="GO:0035091">
    <property type="term" value="F:phosphatidylinositol binding"/>
    <property type="evidence" value="ECO:0007669"/>
    <property type="project" value="InterPro"/>
</dbReference>
<dbReference type="CDD" id="cd06869">
    <property type="entry name" value="PX_UP2_fungi"/>
    <property type="match status" value="1"/>
</dbReference>
<dbReference type="InterPro" id="IPR047168">
    <property type="entry name" value="LEC1-like"/>
</dbReference>